<dbReference type="AlphaFoldDB" id="M3HPB7"/>
<comment type="caution">
    <text evidence="1">The sequence shown here is derived from an EMBL/GenBank/DDBJ whole genome shotgun (WGS) entry which is preliminary data.</text>
</comment>
<organism evidence="1 2">
    <name type="scientific">Leptospira borgpetersenii str. 200701203</name>
    <dbReference type="NCBI Taxonomy" id="1193007"/>
    <lineage>
        <taxon>Bacteria</taxon>
        <taxon>Pseudomonadati</taxon>
        <taxon>Spirochaetota</taxon>
        <taxon>Spirochaetia</taxon>
        <taxon>Leptospirales</taxon>
        <taxon>Leptospiraceae</taxon>
        <taxon>Leptospira</taxon>
    </lineage>
</organism>
<accession>M3HPB7</accession>
<sequence length="94" mass="11094">MELCLKTEKSMYKKPMTPTRAIETFILCQKKHEPVSEEVILVLNSFESWNEIELTGLLNASFYFPDILNGYRSEQTIRLLLEKFRQKIVEIPIQ</sequence>
<name>M3HPB7_LEPBO</name>
<dbReference type="Proteomes" id="UP000011783">
    <property type="component" value="Unassembled WGS sequence"/>
</dbReference>
<protein>
    <submittedName>
        <fullName evidence="1">Uncharacterized protein</fullName>
    </submittedName>
</protein>
<proteinExistence type="predicted"/>
<evidence type="ECO:0000313" key="1">
    <source>
        <dbReference type="EMBL" id="EMF99489.1"/>
    </source>
</evidence>
<reference evidence="1 2" key="1">
    <citation type="submission" date="2013-01" db="EMBL/GenBank/DDBJ databases">
        <authorList>
            <person name="Harkins D.M."/>
            <person name="Durkin A.S."/>
            <person name="Brinkac L.M."/>
            <person name="Haft D.H."/>
            <person name="Selengut J.D."/>
            <person name="Sanka R."/>
            <person name="DePew J."/>
            <person name="Purushe J."/>
            <person name="Picardeau M."/>
            <person name="Werts C."/>
            <person name="Goarant C."/>
            <person name="Vinetz J.M."/>
            <person name="Sutton G.G."/>
            <person name="Nierman W.C."/>
            <person name="Fouts D.E."/>
        </authorList>
    </citation>
    <scope>NUCLEOTIDE SEQUENCE [LARGE SCALE GENOMIC DNA]</scope>
    <source>
        <strain evidence="1 2">200701203</strain>
    </source>
</reference>
<gene>
    <name evidence="1" type="ORF">LEP1GSC123_4802</name>
</gene>
<dbReference type="EMBL" id="AKWO02000073">
    <property type="protein sequence ID" value="EMF99489.1"/>
    <property type="molecule type" value="Genomic_DNA"/>
</dbReference>
<evidence type="ECO:0000313" key="2">
    <source>
        <dbReference type="Proteomes" id="UP000011783"/>
    </source>
</evidence>
<dbReference type="BioCyc" id="LBOR1193007:G11KN-230-MONOMER"/>